<protein>
    <recommendedName>
        <fullName evidence="2">CobW C-terminal domain-containing protein</fullName>
    </recommendedName>
</protein>
<dbReference type="Proteomes" id="UP001321526">
    <property type="component" value="Chromosome"/>
</dbReference>
<organism evidence="3 4">
    <name type="scientific">Salinicola endophyticus</name>
    <dbReference type="NCBI Taxonomy" id="1949083"/>
    <lineage>
        <taxon>Bacteria</taxon>
        <taxon>Pseudomonadati</taxon>
        <taxon>Pseudomonadota</taxon>
        <taxon>Gammaproteobacteria</taxon>
        <taxon>Oceanospirillales</taxon>
        <taxon>Halomonadaceae</taxon>
        <taxon>Salinicola</taxon>
    </lineage>
</organism>
<reference evidence="3 4" key="1">
    <citation type="submission" date="2019-01" db="EMBL/GenBank/DDBJ databases">
        <title>Genome sequence of Salinicola endophyticus REST5.</title>
        <authorList>
            <person name="Nascimento F.X."/>
        </authorList>
    </citation>
    <scope>NUCLEOTIDE SEQUENCE [LARGE SCALE GENOMIC DNA]</scope>
    <source>
        <strain evidence="3 4">REST5</strain>
    </source>
</reference>
<dbReference type="Pfam" id="PF02492">
    <property type="entry name" value="cobW"/>
    <property type="match status" value="1"/>
</dbReference>
<dbReference type="InterPro" id="IPR051316">
    <property type="entry name" value="Zinc-reg_GTPase_activator"/>
</dbReference>
<evidence type="ECO:0000259" key="2">
    <source>
        <dbReference type="SMART" id="SM00833"/>
    </source>
</evidence>
<dbReference type="SUPFAM" id="SSF90002">
    <property type="entry name" value="Hypothetical protein YjiA, C-terminal domain"/>
    <property type="match status" value="1"/>
</dbReference>
<dbReference type="SUPFAM" id="SSF52540">
    <property type="entry name" value="P-loop containing nucleoside triphosphate hydrolases"/>
    <property type="match status" value="1"/>
</dbReference>
<proteinExistence type="predicted"/>
<evidence type="ECO:0000256" key="1">
    <source>
        <dbReference type="ARBA" id="ARBA00045658"/>
    </source>
</evidence>
<feature type="domain" description="CobW C-terminal" evidence="2">
    <location>
        <begin position="227"/>
        <end position="313"/>
    </location>
</feature>
<dbReference type="PANTHER" id="PTHR13748:SF62">
    <property type="entry name" value="COBW DOMAIN-CONTAINING PROTEIN"/>
    <property type="match status" value="1"/>
</dbReference>
<dbReference type="InterPro" id="IPR027417">
    <property type="entry name" value="P-loop_NTPase"/>
</dbReference>
<dbReference type="InterPro" id="IPR011629">
    <property type="entry name" value="CobW-like_C"/>
</dbReference>
<dbReference type="SMART" id="SM00833">
    <property type="entry name" value="CobW_C"/>
    <property type="match status" value="1"/>
</dbReference>
<dbReference type="Pfam" id="PF07683">
    <property type="entry name" value="CobW_C"/>
    <property type="match status" value="1"/>
</dbReference>
<dbReference type="Gene3D" id="3.40.50.300">
    <property type="entry name" value="P-loop containing nucleotide triphosphate hydrolases"/>
    <property type="match status" value="1"/>
</dbReference>
<sequence length="313" mass="33031">MTDADAAAGTTAVTLVAGYLGAGKTTWLNAHLRKEGGADTLVLVNDFGTLNVDAELIEHQGERLLALSSGCLCCSLSDELGAQLSRLARWPQPPSTLIIETSGVARPGRIADLIRVARRYHLERTVTLVDLSTLSARLDDRRVGALVAEQIISATELAVNRESLLPPASRQAAWQRLRALALAPDARQATMTPLAAAAGPGGTPTQAFRPATAVSGAAPAPGSSPDWQRFRVKLPATLRRETLEALLAVHRDALVRAKGFVDCAGRRYVFQWSGGRPSWTPTAPGRGGPSQLTGIGFRGVALTQLIAALEALA</sequence>
<dbReference type="RefSeq" id="WP_110689073.1">
    <property type="nucleotide sequence ID" value="NZ_CP035631.1"/>
</dbReference>
<comment type="function">
    <text evidence="1">Zinc chaperone that directly transfers zinc cofactor to target proteins, thereby activating them. Zinc is transferred from the CXCC motif in the GTPase domain to the zinc binding site in target proteins in a process requiring GTP hydrolysis.</text>
</comment>
<evidence type="ECO:0000313" key="4">
    <source>
        <dbReference type="Proteomes" id="UP001321526"/>
    </source>
</evidence>
<keyword evidence="4" id="KW-1185">Reference proteome</keyword>
<dbReference type="EMBL" id="CP035631">
    <property type="protein sequence ID" value="WFF41770.1"/>
    <property type="molecule type" value="Genomic_DNA"/>
</dbReference>
<name>A0ABY8FIA8_9GAMM</name>
<evidence type="ECO:0000313" key="3">
    <source>
        <dbReference type="EMBL" id="WFF41770.1"/>
    </source>
</evidence>
<accession>A0ABY8FIA8</accession>
<dbReference type="PANTHER" id="PTHR13748">
    <property type="entry name" value="COBW-RELATED"/>
    <property type="match status" value="1"/>
</dbReference>
<gene>
    <name evidence="3" type="ORF">EVC62_09810</name>
</gene>
<dbReference type="InterPro" id="IPR003495">
    <property type="entry name" value="CobW/HypB/UreG_nucleotide-bd"/>
</dbReference>